<name>A0A2Z4IM83_9BACT</name>
<sequence>MGKNVENNNVLQNRWPDKPDKELTLRTDVEKIVMYFQGKLTDNVSLSPALEQKIERMKACNKLIQKYGGAKKVIAMMESMWDVSFSTARRIYKDTQEAFGEVTYFNRQYHIDTYIQMLLEGLSLAKDSGDNRSYASLMKEYKEAIKEFMGSSEADIYEQIKIPEFQVGFFPDQLKTKLPANWKTKLEKLKAAKRKDEIDDAIIIDTEDTPEDDGD</sequence>
<evidence type="ECO:0000313" key="2">
    <source>
        <dbReference type="Proteomes" id="UP000248688"/>
    </source>
</evidence>
<evidence type="ECO:0000313" key="1">
    <source>
        <dbReference type="EMBL" id="AWW31839.1"/>
    </source>
</evidence>
<protein>
    <submittedName>
        <fullName evidence="1">Uncharacterized protein</fullName>
    </submittedName>
</protein>
<accession>A0A2Z4IM83</accession>
<dbReference type="KEGG" id="est:DN752_17820"/>
<reference evidence="1 2" key="1">
    <citation type="submission" date="2018-06" db="EMBL/GenBank/DDBJ databases">
        <title>Echinicola strongylocentroti sp. nov., isolated from a sea urchin Strongylocentrotus intermedius.</title>
        <authorList>
            <person name="Bae S.S."/>
        </authorList>
    </citation>
    <scope>NUCLEOTIDE SEQUENCE [LARGE SCALE GENOMIC DNA]</scope>
    <source>
        <strain evidence="1 2">MEBiC08714</strain>
    </source>
</reference>
<keyword evidence="2" id="KW-1185">Reference proteome</keyword>
<dbReference type="EMBL" id="CP030041">
    <property type="protein sequence ID" value="AWW31839.1"/>
    <property type="molecule type" value="Genomic_DNA"/>
</dbReference>
<dbReference type="Proteomes" id="UP000248688">
    <property type="component" value="Chromosome"/>
</dbReference>
<gene>
    <name evidence="1" type="ORF">DN752_17820</name>
</gene>
<dbReference type="AlphaFoldDB" id="A0A2Z4IM83"/>
<dbReference type="RefSeq" id="WP_112785212.1">
    <property type="nucleotide sequence ID" value="NZ_CP030041.1"/>
</dbReference>
<proteinExistence type="predicted"/>
<organism evidence="1 2">
    <name type="scientific">Echinicola strongylocentroti</name>
    <dbReference type="NCBI Taxonomy" id="1795355"/>
    <lineage>
        <taxon>Bacteria</taxon>
        <taxon>Pseudomonadati</taxon>
        <taxon>Bacteroidota</taxon>
        <taxon>Cytophagia</taxon>
        <taxon>Cytophagales</taxon>
        <taxon>Cyclobacteriaceae</taxon>
        <taxon>Echinicola</taxon>
    </lineage>
</organism>
<dbReference type="OrthoDB" id="838734at2"/>